<dbReference type="PANTHER" id="PTHR43185:SF2">
    <property type="entry name" value="FERROUS IRON TRANSPORT PROTEIN B"/>
    <property type="match status" value="1"/>
</dbReference>
<feature type="domain" description="FeoB-type G" evidence="2">
    <location>
        <begin position="26"/>
        <end position="188"/>
    </location>
</feature>
<name>A0A318XK09_9FIRM</name>
<reference evidence="3 4" key="1">
    <citation type="submission" date="2018-06" db="EMBL/GenBank/DDBJ databases">
        <title>Genomic Encyclopedia of Type Strains, Phase I: the one thousand microbial genomes (KMG-I) project.</title>
        <authorList>
            <person name="Kyrpides N."/>
        </authorList>
    </citation>
    <scope>NUCLEOTIDE SEQUENCE [LARGE SCALE GENOMIC DNA]</scope>
    <source>
        <strain evidence="3 4">DSM 19573</strain>
    </source>
</reference>
<dbReference type="PANTHER" id="PTHR43185">
    <property type="entry name" value="FERROUS IRON TRANSPORT PROTEIN B"/>
    <property type="match status" value="1"/>
</dbReference>
<evidence type="ECO:0000256" key="1">
    <source>
        <dbReference type="SAM" id="Phobius"/>
    </source>
</evidence>
<sequence length="441" mass="48575">MGLTNQTTGTGVPANKLSLERVYPDDKVIALAGNPNVGKSTVFNSLTGLNQHTGNWPGKTVANAYGKYRHKDKNFIMVDIPGTYSLMSNSSEEEIARDFVCFGAPDATVVVADATCLERNLNLILQTLEITDRVVVCINLIDEAERKKISIDCGKLSASLGVPVIATNARSNKGLAELMEAVYEVASRQISVSPLQIAYDSVIEEAIGIIQPKIKELAGDKINSRWAALKLIDGDESLLKALDRYLGYNLTDNLELRELVIKAGIHINEQGIKTDLLRDKVVSRLVETAEEISKNAIAYKNMTCNSTDRKIDRILTSKIFGIPIMLGMLAVIFWLTVAGANYPSRLLSDLFFSIEARLTDLFVQAGTPVWLHGILILGVYRTLAWVVSVMLPPMAIFFPLFTLLEDLGYLPRVAFNMDNFFKKACAHGKQALSMCMVKLIL</sequence>
<dbReference type="GO" id="GO:0005886">
    <property type="term" value="C:plasma membrane"/>
    <property type="evidence" value="ECO:0007669"/>
    <property type="project" value="TreeGrafter"/>
</dbReference>
<organism evidence="3 4">
    <name type="scientific">Ruminiclostridium sufflavum DSM 19573</name>
    <dbReference type="NCBI Taxonomy" id="1121337"/>
    <lineage>
        <taxon>Bacteria</taxon>
        <taxon>Bacillati</taxon>
        <taxon>Bacillota</taxon>
        <taxon>Clostridia</taxon>
        <taxon>Eubacteriales</taxon>
        <taxon>Oscillospiraceae</taxon>
        <taxon>Ruminiclostridium</taxon>
    </lineage>
</organism>
<feature type="transmembrane region" description="Helical" evidence="1">
    <location>
        <begin position="385"/>
        <end position="404"/>
    </location>
</feature>
<dbReference type="Gene3D" id="1.10.287.1770">
    <property type="match status" value="1"/>
</dbReference>
<dbReference type="InterPro" id="IPR030389">
    <property type="entry name" value="G_FEOB_dom"/>
</dbReference>
<dbReference type="AlphaFoldDB" id="A0A318XK09"/>
<dbReference type="InterPro" id="IPR027417">
    <property type="entry name" value="P-loop_NTPase"/>
</dbReference>
<dbReference type="Proteomes" id="UP000248132">
    <property type="component" value="Unassembled WGS sequence"/>
</dbReference>
<gene>
    <name evidence="3" type="ORF">LY28_01756</name>
</gene>
<feature type="transmembrane region" description="Helical" evidence="1">
    <location>
        <begin position="319"/>
        <end position="340"/>
    </location>
</feature>
<feature type="transmembrane region" description="Helical" evidence="1">
    <location>
        <begin position="361"/>
        <end position="379"/>
    </location>
</feature>
<evidence type="ECO:0000259" key="2">
    <source>
        <dbReference type="PROSITE" id="PS51711"/>
    </source>
</evidence>
<dbReference type="Pfam" id="PF17910">
    <property type="entry name" value="FeoB_Cyto"/>
    <property type="match status" value="1"/>
</dbReference>
<dbReference type="CDD" id="cd01879">
    <property type="entry name" value="FeoB"/>
    <property type="match status" value="1"/>
</dbReference>
<dbReference type="Pfam" id="PF02421">
    <property type="entry name" value="FeoB_N"/>
    <property type="match status" value="1"/>
</dbReference>
<dbReference type="PRINTS" id="PR00326">
    <property type="entry name" value="GTP1OBG"/>
</dbReference>
<evidence type="ECO:0000313" key="4">
    <source>
        <dbReference type="Proteomes" id="UP000248132"/>
    </source>
</evidence>
<dbReference type="InterPro" id="IPR006073">
    <property type="entry name" value="GTP-bd"/>
</dbReference>
<dbReference type="OrthoDB" id="9809127at2"/>
<dbReference type="InterPro" id="IPR050860">
    <property type="entry name" value="FeoB_GTPase"/>
</dbReference>
<dbReference type="SUPFAM" id="SSF52540">
    <property type="entry name" value="P-loop containing nucleoside triphosphate hydrolases"/>
    <property type="match status" value="1"/>
</dbReference>
<keyword evidence="1" id="KW-0812">Transmembrane</keyword>
<dbReference type="Gene3D" id="3.40.50.300">
    <property type="entry name" value="P-loop containing nucleotide triphosphate hydrolases"/>
    <property type="match status" value="1"/>
</dbReference>
<dbReference type="GO" id="GO:0005525">
    <property type="term" value="F:GTP binding"/>
    <property type="evidence" value="ECO:0007669"/>
    <property type="project" value="InterPro"/>
</dbReference>
<comment type="caution">
    <text evidence="3">The sequence shown here is derived from an EMBL/GenBank/DDBJ whole genome shotgun (WGS) entry which is preliminary data.</text>
</comment>
<proteinExistence type="predicted"/>
<evidence type="ECO:0000313" key="3">
    <source>
        <dbReference type="EMBL" id="PYG87736.1"/>
    </source>
</evidence>
<keyword evidence="1" id="KW-0472">Membrane</keyword>
<dbReference type="PROSITE" id="PS51711">
    <property type="entry name" value="G_FEOB"/>
    <property type="match status" value="1"/>
</dbReference>
<dbReference type="InterPro" id="IPR041069">
    <property type="entry name" value="FeoB_Cyto"/>
</dbReference>
<keyword evidence="4" id="KW-1185">Reference proteome</keyword>
<protein>
    <submittedName>
        <fullName evidence="3">Ferrous iron transport protein B</fullName>
    </submittedName>
</protein>
<accession>A0A318XK09</accession>
<dbReference type="GO" id="GO:0015093">
    <property type="term" value="F:ferrous iron transmembrane transporter activity"/>
    <property type="evidence" value="ECO:0007669"/>
    <property type="project" value="TreeGrafter"/>
</dbReference>
<dbReference type="EMBL" id="QKMR01000009">
    <property type="protein sequence ID" value="PYG87736.1"/>
    <property type="molecule type" value="Genomic_DNA"/>
</dbReference>
<keyword evidence="1" id="KW-1133">Transmembrane helix</keyword>